<evidence type="ECO:0000313" key="2">
    <source>
        <dbReference type="EMBL" id="QVW56433.1"/>
    </source>
</evidence>
<organism evidence="2">
    <name type="scientific">Emberiza elegans Genomoviridae sp</name>
    <dbReference type="NCBI Taxonomy" id="2814948"/>
    <lineage>
        <taxon>Viruses</taxon>
        <taxon>Monodnaviria</taxon>
        <taxon>Shotokuvirae</taxon>
        <taxon>Cressdnaviricota</taxon>
        <taxon>Repensiviricetes</taxon>
        <taxon>Geplafuvirales</taxon>
        <taxon>Genomoviridae</taxon>
    </lineage>
</organism>
<feature type="region of interest" description="Disordered" evidence="1">
    <location>
        <begin position="1"/>
        <end position="38"/>
    </location>
</feature>
<sequence>MPRFKNRRTRYVRKRKSGSKRTTRSTRRVTKRTYRRRRPMTKRSILNTTSVKKRDVMLPVTNPTLDPLIASSASPAILGSGRPVPPGAPAYTYCIPWIATRRKPAQVGNSATAQLGTGTPFMKGLAENITISTTGAAPWQWRRICFTFKSKYLIEPYTISQGDDFIDFNHEPFFSNGYNNESGVFRPMYDLASYYGKNSTSPNVPGTVPSAYFRLLNTLFRGVAAQQFPGQPTQADYINVMTAKTDNTEVTIKYDKTVTIASGNEAGMQRNYRRYHPMNKTLVYDSLEQGSDSRYDSMSTEAKPGMGDYYVVDFFQARYLADADDGSLIFDPRATLYWHEK</sequence>
<proteinExistence type="predicted"/>
<dbReference type="EMBL" id="MW182907">
    <property type="protein sequence ID" value="QVW56433.1"/>
    <property type="molecule type" value="Genomic_DNA"/>
</dbReference>
<protein>
    <submittedName>
        <fullName evidence="2">Capsid protein</fullName>
    </submittedName>
</protein>
<accession>A0A8E7G1X4</accession>
<reference evidence="2" key="1">
    <citation type="submission" date="2020-10" db="EMBL/GenBank/DDBJ databases">
        <title>CRESS DNA virus dark matter in the feces of wild birds.</title>
        <authorList>
            <person name="Yang S."/>
            <person name="Zhang W."/>
        </authorList>
    </citation>
    <scope>NUCLEOTIDE SEQUENCE</scope>
    <source>
        <strain evidence="2">Ytb23gen41</strain>
    </source>
</reference>
<name>A0A8E7G1X4_9VIRU</name>
<evidence type="ECO:0000256" key="1">
    <source>
        <dbReference type="SAM" id="MobiDB-lite"/>
    </source>
</evidence>